<evidence type="ECO:0000313" key="2">
    <source>
        <dbReference type="Proteomes" id="UP000309997"/>
    </source>
</evidence>
<organism evidence="1 2">
    <name type="scientific">Populus alba</name>
    <name type="common">White poplar</name>
    <dbReference type="NCBI Taxonomy" id="43335"/>
    <lineage>
        <taxon>Eukaryota</taxon>
        <taxon>Viridiplantae</taxon>
        <taxon>Streptophyta</taxon>
        <taxon>Embryophyta</taxon>
        <taxon>Tracheophyta</taxon>
        <taxon>Spermatophyta</taxon>
        <taxon>Magnoliopsida</taxon>
        <taxon>eudicotyledons</taxon>
        <taxon>Gunneridae</taxon>
        <taxon>Pentapetalae</taxon>
        <taxon>rosids</taxon>
        <taxon>fabids</taxon>
        <taxon>Malpighiales</taxon>
        <taxon>Salicaceae</taxon>
        <taxon>Saliceae</taxon>
        <taxon>Populus</taxon>
    </lineage>
</organism>
<dbReference type="Proteomes" id="UP000309997">
    <property type="component" value="Unassembled WGS sequence"/>
</dbReference>
<comment type="caution">
    <text evidence="1">The sequence shown here is derived from an EMBL/GenBank/DDBJ whole genome shotgun (WGS) entry which is preliminary data.</text>
</comment>
<reference evidence="1 2" key="1">
    <citation type="journal article" date="2024" name="Plant Biotechnol. J.">
        <title>Genome and CRISPR/Cas9 system of a widespread forest tree (Populus alba) in the world.</title>
        <authorList>
            <person name="Liu Y.J."/>
            <person name="Jiang P.F."/>
            <person name="Han X.M."/>
            <person name="Li X.Y."/>
            <person name="Wang H.M."/>
            <person name="Wang Y.J."/>
            <person name="Wang X.X."/>
            <person name="Zeng Q.Y."/>
        </authorList>
    </citation>
    <scope>NUCLEOTIDE SEQUENCE [LARGE SCALE GENOMIC DNA]</scope>
    <source>
        <strain evidence="2">cv. PAL-ZL1</strain>
    </source>
</reference>
<sequence>MGNNNCIGSRFSKDGLFQTISSSIRWSRSTDCSRIHSKRENGEGLSFTKVQELPVHAQRKPPEQMKIVKEETEQVTLPASPREGATKPSEIVMKVKEESRPAQPASDKEEKKPAEPTRPNKPLVKRTPSEGLQIIAENVSEEEIAGLKEIFKMIDTDNSGQITFEELKVGLRRFAANLSEAEIYSLLRAADVDNSGTIDYKEFIAATLHLNKVQKEDHLFAAFSYFDRDSSGYITIDELQQACNEFGMDDVHLEEMIREVDQDNDGRIDYNEFVAMMQKGNTELGKNGLQGNNFGFGFWEALSVY</sequence>
<protein>
    <submittedName>
        <fullName evidence="1">Uncharacterized protein</fullName>
    </submittedName>
</protein>
<proteinExistence type="predicted"/>
<evidence type="ECO:0000313" key="1">
    <source>
        <dbReference type="EMBL" id="KAL3569275.1"/>
    </source>
</evidence>
<name>A0ACC4ASS2_POPAL</name>
<keyword evidence="2" id="KW-1185">Reference proteome</keyword>
<dbReference type="EMBL" id="RCHU02000016">
    <property type="protein sequence ID" value="KAL3569275.1"/>
    <property type="molecule type" value="Genomic_DNA"/>
</dbReference>
<accession>A0ACC4ASS2</accession>
<gene>
    <name evidence="1" type="ORF">D5086_029165</name>
</gene>